<dbReference type="InterPro" id="IPR041471">
    <property type="entry name" value="UvrB_inter"/>
</dbReference>
<dbReference type="Gene3D" id="3.40.50.11140">
    <property type="match status" value="1"/>
</dbReference>
<feature type="domain" description="Helicase ATP-binding" evidence="10">
    <location>
        <begin position="546"/>
        <end position="702"/>
    </location>
</feature>
<organism evidence="12 13">
    <name type="scientific">Candidatus Synchoanobacter obligatus</name>
    <dbReference type="NCBI Taxonomy" id="2919597"/>
    <lineage>
        <taxon>Bacteria</taxon>
        <taxon>Pseudomonadati</taxon>
        <taxon>Pseudomonadota</taxon>
        <taxon>Gammaproteobacteria</taxon>
        <taxon>Candidatus Comchoanobacterales</taxon>
        <taxon>Candidatus Comchoanobacteraceae</taxon>
        <taxon>Candidatus Synchoanobacter</taxon>
    </lineage>
</organism>
<dbReference type="InterPro" id="IPR036101">
    <property type="entry name" value="CarD-like/TRCF_RID_sf"/>
</dbReference>
<dbReference type="Gene3D" id="3.40.50.300">
    <property type="entry name" value="P-loop containing nucleotide triphosphate hydrolases"/>
    <property type="match status" value="2"/>
</dbReference>
<comment type="function">
    <text evidence="9">Couples transcription and DNA repair by recognizing RNA polymerase (RNAP) stalled at DNA lesions. Mediates ATP-dependent release of RNAP and its truncated transcript from the DNA, and recruitment of nucleotide excision repair machinery to the damaged site.</text>
</comment>
<dbReference type="SUPFAM" id="SSF52540">
    <property type="entry name" value="P-loop containing nucleoside triphosphate hydrolases"/>
    <property type="match status" value="2"/>
</dbReference>
<name>A0ABT1L634_9GAMM</name>
<dbReference type="InterPro" id="IPR004576">
    <property type="entry name" value="Mfd"/>
</dbReference>
<feature type="domain" description="Helicase C-terminal" evidence="11">
    <location>
        <begin position="718"/>
        <end position="876"/>
    </location>
</feature>
<dbReference type="EMBL" id="JAKUDN010000002">
    <property type="protein sequence ID" value="MCP8352607.1"/>
    <property type="molecule type" value="Genomic_DNA"/>
</dbReference>
<dbReference type="InterPro" id="IPR014001">
    <property type="entry name" value="Helicase_ATP-bd"/>
</dbReference>
<evidence type="ECO:0000256" key="9">
    <source>
        <dbReference type="HAMAP-Rule" id="MF_00969"/>
    </source>
</evidence>
<evidence type="ECO:0000256" key="6">
    <source>
        <dbReference type="ARBA" id="ARBA00022840"/>
    </source>
</evidence>
<dbReference type="PANTHER" id="PTHR47964">
    <property type="entry name" value="ATP-DEPENDENT DNA HELICASE HOMOLOG RECG, CHLOROPLASTIC"/>
    <property type="match status" value="1"/>
</dbReference>
<dbReference type="InterPro" id="IPR047112">
    <property type="entry name" value="RecG/Mfd"/>
</dbReference>
<comment type="similarity">
    <text evidence="9">In the C-terminal section; belongs to the helicase family. RecG subfamily.</text>
</comment>
<keyword evidence="7 9" id="KW-0238">DNA-binding</keyword>
<dbReference type="SUPFAM" id="SSF143517">
    <property type="entry name" value="TRCF domain-like"/>
    <property type="match status" value="1"/>
</dbReference>
<keyword evidence="1 9" id="KW-0963">Cytoplasm</keyword>
<dbReference type="InterPro" id="IPR037235">
    <property type="entry name" value="TRCF-like_C_D7"/>
</dbReference>
<dbReference type="Gene3D" id="3.90.1150.50">
    <property type="entry name" value="Transcription-repair-coupling factor, D7 domain"/>
    <property type="match status" value="1"/>
</dbReference>
<dbReference type="InterPro" id="IPR001650">
    <property type="entry name" value="Helicase_C-like"/>
</dbReference>
<evidence type="ECO:0000256" key="8">
    <source>
        <dbReference type="ARBA" id="ARBA00023204"/>
    </source>
</evidence>
<keyword evidence="3 9" id="KW-0227">DNA damage</keyword>
<dbReference type="PROSITE" id="PS51194">
    <property type="entry name" value="HELICASE_CTER"/>
    <property type="match status" value="1"/>
</dbReference>
<comment type="subcellular location">
    <subcellularLocation>
        <location evidence="9">Cytoplasm</location>
    </subcellularLocation>
</comment>
<proteinExistence type="inferred from homology"/>
<dbReference type="SMART" id="SM01058">
    <property type="entry name" value="CarD_TRCF"/>
    <property type="match status" value="1"/>
</dbReference>
<dbReference type="SMART" id="SM00490">
    <property type="entry name" value="HELICc"/>
    <property type="match status" value="1"/>
</dbReference>
<dbReference type="HAMAP" id="MF_00969">
    <property type="entry name" value="TRCF"/>
    <property type="match status" value="1"/>
</dbReference>
<dbReference type="GO" id="GO:0004386">
    <property type="term" value="F:helicase activity"/>
    <property type="evidence" value="ECO:0007669"/>
    <property type="project" value="UniProtKB-KW"/>
</dbReference>
<evidence type="ECO:0000259" key="11">
    <source>
        <dbReference type="PROSITE" id="PS51194"/>
    </source>
</evidence>
<keyword evidence="8 9" id="KW-0234">DNA repair</keyword>
<sequence>MSYAYSIARKIHDDSRPIICVLEHASDCEKLLQDLIFLLKDTDKTVAYLSDYEVLPTDHLSPANAVVTRRLQLLHQIRQNRLNIIITTIETLCRQLPPLDFVAQNVFSFHKNDQIDLIHFKKQLSLCGYQHTHQVTAPLQFTVRGGIIDLYPPHSKQPIRLELDDDTLSEIHYFDQETQRSSSTAEDSVVLTPILEYTPTQVDIKDVETRYPDLDPKILSALKKQHVVTGWQRYLALFHRQLAPLTEYFNHQCHIMTPCDLKPFLHAARKANNTIDIDHVISEKTCQFVIQNQNILLEHSAPANSTLVLESKTLKDDLTAITKKQNVLFVCQSYFRLHQLESLLLSKNITFEHVTSWYAFTSKNIQVGLCLGSLAHAINLPKNLILPEQSLTRKIIIDEPSTAKPSMHQEQLSIGDFLIHEDHGVGQFIGIETRKIQDIVQDFVIVRYANDDKLLFPPDQLFKIHPYHGDETMLDELRSKRWQKRKAKALKNIEEFSAKLLRLQSSRQQSSTKPFSIPGDYSRFTQDFPFTETKDQIHIMEAITEDFKKPQLFDRLVCGDVGFGKTEIAMRSAFIALGNGYQVAIIAPTTVLATQHYNNFKERFKNCPINISLISRSNQFSKKEEEAITLGETKLIIGTHKLLNLDFDELGLVIIDEEHRFGVKQKDSILAFNLAHKLSLTATPIPRSLNMALSKLRQLSIMTSPPRQRLPIITEVMTENDAIVKTALEREIHRGGQAYIIYNDVKSIDRIHKKLDTLCPHMTFGVVHGQMPASAIEQQMAKFHSHSFQVLIASTIIESGVDVANANTMIIYRADKLGLAQLHQIRGRVGRSHHQAYAYLLTPDSELGKKANMRLDAIARAMHLGAGYELSVADLEIRGGGNLLGDEQSGHVNAIGLSYYTQLLNQATTTKHTIQTDIDLEIPAIIPTDYIADTETRYQFYHAIANTYDKATLDELAAELQDRFGKIPPEADNLIQKANLKIAAMALNIISIQSREDSVLVDVGEKPMISGEDIIALINRYPNYSFGGKHHIKIIATTKILKDCQILLHRLADLTT</sequence>
<evidence type="ECO:0000256" key="4">
    <source>
        <dbReference type="ARBA" id="ARBA00022801"/>
    </source>
</evidence>
<reference evidence="12 13" key="1">
    <citation type="journal article" date="2022" name="Nat. Microbiol.">
        <title>The microbiome of a bacterivorous marine choanoflagellate contains a resource-demanding obligate bacterial associate.</title>
        <authorList>
            <person name="Needham D.M."/>
            <person name="Poirier C."/>
            <person name="Bachy C."/>
            <person name="George E.E."/>
            <person name="Wilken S."/>
            <person name="Yung C.C.M."/>
            <person name="Limardo A.J."/>
            <person name="Morando M."/>
            <person name="Sudek L."/>
            <person name="Malmstrom R.R."/>
            <person name="Keeling P.J."/>
            <person name="Santoro A.E."/>
            <person name="Worden A.Z."/>
        </authorList>
    </citation>
    <scope>NUCLEOTIDE SEQUENCE [LARGE SCALE GENOMIC DNA]</scope>
    <source>
        <strain evidence="12 13">Comchoano-2</strain>
    </source>
</reference>
<dbReference type="Pfam" id="PF03461">
    <property type="entry name" value="TRCF"/>
    <property type="match status" value="1"/>
</dbReference>
<evidence type="ECO:0000256" key="1">
    <source>
        <dbReference type="ARBA" id="ARBA00022490"/>
    </source>
</evidence>
<evidence type="ECO:0000259" key="10">
    <source>
        <dbReference type="PROSITE" id="PS51192"/>
    </source>
</evidence>
<dbReference type="Pfam" id="PF00270">
    <property type="entry name" value="DEAD"/>
    <property type="match status" value="1"/>
</dbReference>
<accession>A0ABT1L634</accession>
<dbReference type="SMART" id="SM00487">
    <property type="entry name" value="DEXDc"/>
    <property type="match status" value="1"/>
</dbReference>
<keyword evidence="5 12" id="KW-0347">Helicase</keyword>
<keyword evidence="13" id="KW-1185">Reference proteome</keyword>
<dbReference type="PANTHER" id="PTHR47964:SF1">
    <property type="entry name" value="ATP-DEPENDENT DNA HELICASE HOMOLOG RECG, CHLOROPLASTIC"/>
    <property type="match status" value="1"/>
</dbReference>
<dbReference type="Pfam" id="PF00271">
    <property type="entry name" value="Helicase_C"/>
    <property type="match status" value="1"/>
</dbReference>
<dbReference type="InterPro" id="IPR027417">
    <property type="entry name" value="P-loop_NTPase"/>
</dbReference>
<dbReference type="SMART" id="SM00982">
    <property type="entry name" value="TRCF"/>
    <property type="match status" value="1"/>
</dbReference>
<dbReference type="Gene3D" id="3.40.50.11180">
    <property type="match status" value="1"/>
</dbReference>
<gene>
    <name evidence="9" type="primary">mfd</name>
    <name evidence="12" type="ORF">MKS91_04830</name>
</gene>
<dbReference type="PROSITE" id="PS51192">
    <property type="entry name" value="HELICASE_ATP_BIND_1"/>
    <property type="match status" value="1"/>
</dbReference>
<protein>
    <recommendedName>
        <fullName evidence="9">Transcription-repair-coupling factor</fullName>
        <shortName evidence="9">TRCF</shortName>
        <ecNumber evidence="9">3.6.4.-</ecNumber>
    </recommendedName>
</protein>
<keyword evidence="6 9" id="KW-0067">ATP-binding</keyword>
<keyword evidence="2 9" id="KW-0547">Nucleotide-binding</keyword>
<evidence type="ECO:0000313" key="13">
    <source>
        <dbReference type="Proteomes" id="UP001320768"/>
    </source>
</evidence>
<comment type="caution">
    <text evidence="12">The sequence shown here is derived from an EMBL/GenBank/DDBJ whole genome shotgun (WGS) entry which is preliminary data.</text>
</comment>
<dbReference type="EC" id="3.6.4.-" evidence="9"/>
<dbReference type="Proteomes" id="UP001320768">
    <property type="component" value="Unassembled WGS sequence"/>
</dbReference>
<dbReference type="Gene3D" id="3.30.2060.10">
    <property type="entry name" value="Penicillin-binding protein 1b domain"/>
    <property type="match status" value="1"/>
</dbReference>
<evidence type="ECO:0000256" key="5">
    <source>
        <dbReference type="ARBA" id="ARBA00022806"/>
    </source>
</evidence>
<evidence type="ECO:0000256" key="7">
    <source>
        <dbReference type="ARBA" id="ARBA00023125"/>
    </source>
</evidence>
<dbReference type="Pfam" id="PF02559">
    <property type="entry name" value="CarD_TRCF_RID"/>
    <property type="match status" value="1"/>
</dbReference>
<dbReference type="InterPro" id="IPR011545">
    <property type="entry name" value="DEAD/DEAH_box_helicase_dom"/>
</dbReference>
<evidence type="ECO:0000313" key="12">
    <source>
        <dbReference type="EMBL" id="MCP8352607.1"/>
    </source>
</evidence>
<keyword evidence="4 9" id="KW-0378">Hydrolase</keyword>
<dbReference type="InterPro" id="IPR005118">
    <property type="entry name" value="TRCF_C"/>
</dbReference>
<dbReference type="Pfam" id="PF17757">
    <property type="entry name" value="UvrB_inter"/>
    <property type="match status" value="1"/>
</dbReference>
<evidence type="ECO:0000256" key="2">
    <source>
        <dbReference type="ARBA" id="ARBA00022741"/>
    </source>
</evidence>
<dbReference type="Gene3D" id="2.40.10.170">
    <property type="match status" value="1"/>
</dbReference>
<dbReference type="InterPro" id="IPR003711">
    <property type="entry name" value="CarD-like/TRCF_RID"/>
</dbReference>
<comment type="similarity">
    <text evidence="9">In the N-terminal section; belongs to the UvrB family.</text>
</comment>
<evidence type="ECO:0000256" key="3">
    <source>
        <dbReference type="ARBA" id="ARBA00022763"/>
    </source>
</evidence>
<dbReference type="SUPFAM" id="SSF141259">
    <property type="entry name" value="CarD-like"/>
    <property type="match status" value="1"/>
</dbReference>
<dbReference type="RefSeq" id="WP_258569712.1">
    <property type="nucleotide sequence ID" value="NZ_JAKUDN010000002.1"/>
</dbReference>